<feature type="region of interest" description="Disordered" evidence="3">
    <location>
        <begin position="626"/>
        <end position="654"/>
    </location>
</feature>
<dbReference type="InterPro" id="IPR032675">
    <property type="entry name" value="LRR_dom_sf"/>
</dbReference>
<dbReference type="InterPro" id="IPR001683">
    <property type="entry name" value="PX_dom"/>
</dbReference>
<dbReference type="SUPFAM" id="SSF52075">
    <property type="entry name" value="Outer arm dynein light chain 1"/>
    <property type="match status" value="1"/>
</dbReference>
<proteinExistence type="predicted"/>
<reference evidence="6" key="1">
    <citation type="submission" date="2025-08" db="UniProtKB">
        <authorList>
            <consortium name="RefSeq"/>
        </authorList>
    </citation>
    <scope>IDENTIFICATION</scope>
</reference>
<dbReference type="SUPFAM" id="SSF64268">
    <property type="entry name" value="PX domain"/>
    <property type="match status" value="1"/>
</dbReference>
<dbReference type="SMART" id="SM00312">
    <property type="entry name" value="PX"/>
    <property type="match status" value="1"/>
</dbReference>
<dbReference type="Pfam" id="PF00787">
    <property type="entry name" value="PX"/>
    <property type="match status" value="1"/>
</dbReference>
<accession>A0A6P7S561</accession>
<dbReference type="Pfam" id="PF25625">
    <property type="entry name" value="PH_NISCH_C"/>
    <property type="match status" value="1"/>
</dbReference>
<evidence type="ECO:0000259" key="4">
    <source>
        <dbReference type="PROSITE" id="PS50195"/>
    </source>
</evidence>
<dbReference type="FunFam" id="3.30.1520.10:FF:000020">
    <property type="entry name" value="nischarin isoform X1"/>
    <property type="match status" value="1"/>
</dbReference>
<dbReference type="InterPro" id="IPR057714">
    <property type="entry name" value="PH_NISCH_C"/>
</dbReference>
<feature type="region of interest" description="Disordered" evidence="3">
    <location>
        <begin position="454"/>
        <end position="497"/>
    </location>
</feature>
<evidence type="ECO:0000313" key="5">
    <source>
        <dbReference type="Proteomes" id="UP000515154"/>
    </source>
</evidence>
<dbReference type="InterPro" id="IPR037904">
    <property type="entry name" value="Nischarin_PX"/>
</dbReference>
<evidence type="ECO:0000313" key="6">
    <source>
        <dbReference type="RefSeq" id="XP_029633332.1"/>
    </source>
</evidence>
<dbReference type="GO" id="GO:0035091">
    <property type="term" value="F:phosphatidylinositol binding"/>
    <property type="evidence" value="ECO:0007669"/>
    <property type="project" value="InterPro"/>
</dbReference>
<sequence length="1518" mass="171625">MSQFGRDLDNFSACRTVRIIGSECVENYTVYVIEVTIGPYTWCVRHRYSDFHDLHDKLVSTFKIDKSLLPPKKLFGNQSETFIKKRQNDLEVYLQTILFYLAQKIPPVLAYFLDFNKYEIHGITQALAEDLYNRGELILQAKEPFQMSTLHLYALTERLKLPEPTCDSGDVKKDIGHILDFITRLKHLKICGSRDPVGSSNIDMNELRFDLTLFKSLQTLEILNCNSLLITGFETIKQTLQRIEAHHSMKEIKDLLLQEYSHWRDEDGTLIVEFWNHIIEADFSHNSIKCIDESIQLLPQVEHLDLSHNFIDTIQNLQWLSQLTSLNLSHNNIDHLDSLHTKLGNLKTLNLAGNRIKHLQCLSKLFSLVNLDISNNDISDINEVKHVSGLPCMEKLSMVANSVTIVLDYRTKVLAMFLERANEICLDHMKASQKELDTVAVVLAIQKSKENKEKLRKLMPNKNFSDVDSLSRDSSPRSTLPVMSSTPPLSSKLLPTTAPSTFTPAAVTTAASTNAPRLVTTVTAAATTTTTTATTDEAPVSANSDTTTNSIETTPPPPADAETTTPSVMACCQLGLDNTGKGPKPTLLAIALHSSHLAAHLSQNKPASVTDNPPICSSLPLGNSHQSCSESSANSEQQMEIKRDNSNSSCELDCNQNPSPPNYPQVKQHLQRPKDFPQEVKSYVFKFEHLPSVLNCNFCTKLISNLTGSNETKRKGEICEYVEYLFWSYAVQYTRPNIMNPTCVVLTQKHIFIQHFDGYSQDFPGVPHTTTYYILPLCNIQRILISHNIVQLEESFVGPSGIFLLYQVESHQIKTFTDILKKCYQNNADQEVPKIIDISGQLYFSDLIENVESKEGLYSSEITFTAIVIYDAMWHTLAVSENYLYLVETEDFFFSTDCFVSENPDSDAVDKNNKHSILKYYPIMAGGNVSFKWCQNGSKQLRFPEILNNVRYELHPLSMEFNCQGKTECLALHFLSAKTRDEYLEKFTSLRALNVNRLSLAARQEPEGANEDNDVECKKLLVTSDDIVLTKDCLTINHSSSLTVSSPNSSSSLKTPVNVQDVRRPSFTMPCEEQLTYLTQCNLTYKLVKSRSPCLESIGKMNGYELIQFFHTNIAHIGFENEEMMYVVWADVVPYRNPDQEILSLVVLTSRAVYCISDTKVKLPPKSKHTWMTHYRHKSDSAIDDHLIQGKSEDSHCSGILHKGGFQHSQLPRAFITIPLSQLVQVNIGMFNQCLRFTGPSDDLVCTVVTRDCATTEIFLQVTFSVLSSNVVTSADTPSDSEMDFYSLVTKSRSATEGSEYIHPSKVRFCYPGEETISDILYIISDISREQVLPNLKTPYLIWIYILGFQIPMEASVSEAVDKAIPRTVILTNRHICLCAEDLVSYPLPDFARGLPDKPRHRILDVRKIEYLKRILVDSEPLKCLTLVFSDEDDEIEVDASFEYYSPKEELQGRVSPPEISVRLLFQKGKEEEKLLQMLKRQWAEIHSSAELPVHTTTWLKQDIYSTSQGSTGCHTLS</sequence>
<dbReference type="PROSITE" id="PS50195">
    <property type="entry name" value="PX"/>
    <property type="match status" value="1"/>
</dbReference>
<dbReference type="KEGG" id="osn:115209213"/>
<protein>
    <submittedName>
        <fullName evidence="6">Nischarin isoform X4</fullName>
    </submittedName>
</protein>
<feature type="compositionally biased region" description="Polar residues" evidence="3">
    <location>
        <begin position="541"/>
        <end position="551"/>
    </location>
</feature>
<feature type="compositionally biased region" description="Polar residues" evidence="3">
    <location>
        <begin position="626"/>
        <end position="638"/>
    </location>
</feature>
<dbReference type="PROSITE" id="PS51450">
    <property type="entry name" value="LRR"/>
    <property type="match status" value="4"/>
</dbReference>
<dbReference type="SMART" id="SM00365">
    <property type="entry name" value="LRR_SD22"/>
    <property type="match status" value="4"/>
</dbReference>
<feature type="region of interest" description="Disordered" evidence="3">
    <location>
        <begin position="530"/>
        <end position="564"/>
    </location>
</feature>
<evidence type="ECO:0000256" key="2">
    <source>
        <dbReference type="ARBA" id="ARBA00022737"/>
    </source>
</evidence>
<keyword evidence="5" id="KW-1185">Reference proteome</keyword>
<evidence type="ECO:0000256" key="3">
    <source>
        <dbReference type="SAM" id="MobiDB-lite"/>
    </source>
</evidence>
<dbReference type="GO" id="GO:0005178">
    <property type="term" value="F:integrin binding"/>
    <property type="evidence" value="ECO:0007669"/>
    <property type="project" value="InterPro"/>
</dbReference>
<keyword evidence="2" id="KW-0677">Repeat</keyword>
<dbReference type="GO" id="GO:0005737">
    <property type="term" value="C:cytoplasm"/>
    <property type="evidence" value="ECO:0007669"/>
    <property type="project" value="TreeGrafter"/>
</dbReference>
<keyword evidence="1" id="KW-0433">Leucine-rich repeat</keyword>
<dbReference type="Gene3D" id="3.30.1520.10">
    <property type="entry name" value="Phox-like domain"/>
    <property type="match status" value="1"/>
</dbReference>
<name>A0A6P7S561_9MOLL</name>
<dbReference type="SMART" id="SM00369">
    <property type="entry name" value="LRR_TYP"/>
    <property type="match status" value="3"/>
</dbReference>
<dbReference type="RefSeq" id="XP_029633332.1">
    <property type="nucleotide sequence ID" value="XM_029777472.2"/>
</dbReference>
<gene>
    <name evidence="6" type="primary">LOC115209213</name>
</gene>
<dbReference type="InterPro" id="IPR036871">
    <property type="entry name" value="PX_dom_sf"/>
</dbReference>
<dbReference type="PANTHER" id="PTHR15454">
    <property type="entry name" value="NISCHARIN RELATED"/>
    <property type="match status" value="1"/>
</dbReference>
<dbReference type="PANTHER" id="PTHR15454:SF35">
    <property type="entry name" value="NISCHARIN"/>
    <property type="match status" value="1"/>
</dbReference>
<feature type="domain" description="PX" evidence="4">
    <location>
        <begin position="9"/>
        <end position="119"/>
    </location>
</feature>
<dbReference type="InterPro" id="IPR001611">
    <property type="entry name" value="Leu-rich_rpt"/>
</dbReference>
<feature type="compositionally biased region" description="Low complexity" evidence="3">
    <location>
        <begin position="484"/>
        <end position="497"/>
    </location>
</feature>
<organism evidence="5 6">
    <name type="scientific">Octopus sinensis</name>
    <name type="common">East Asian common octopus</name>
    <dbReference type="NCBI Taxonomy" id="2607531"/>
    <lineage>
        <taxon>Eukaryota</taxon>
        <taxon>Metazoa</taxon>
        <taxon>Spiralia</taxon>
        <taxon>Lophotrochozoa</taxon>
        <taxon>Mollusca</taxon>
        <taxon>Cephalopoda</taxon>
        <taxon>Coleoidea</taxon>
        <taxon>Octopodiformes</taxon>
        <taxon>Octopoda</taxon>
        <taxon>Incirrata</taxon>
        <taxon>Octopodidae</taxon>
        <taxon>Octopus</taxon>
    </lineage>
</organism>
<evidence type="ECO:0000256" key="1">
    <source>
        <dbReference type="ARBA" id="ARBA00022614"/>
    </source>
</evidence>
<dbReference type="CDD" id="cd06875">
    <property type="entry name" value="PX_IRAS"/>
    <property type="match status" value="1"/>
</dbReference>
<dbReference type="Proteomes" id="UP000515154">
    <property type="component" value="Linkage group LG3"/>
</dbReference>
<dbReference type="Gene3D" id="3.80.10.10">
    <property type="entry name" value="Ribonuclease Inhibitor"/>
    <property type="match status" value="1"/>
</dbReference>
<dbReference type="InterPro" id="IPR003591">
    <property type="entry name" value="Leu-rich_rpt_typical-subtyp"/>
</dbReference>
<dbReference type="Pfam" id="PF14580">
    <property type="entry name" value="LRR_9"/>
    <property type="match status" value="1"/>
</dbReference>